<sequence>MDREALNLARRWNVQKMKHWYSDAWCDLLDSLEEFLKLLLILLRLVLSPILMIFYILGVRSVYKQLLDYDNDSRERVRKHIEKSEKN</sequence>
<dbReference type="AlphaFoldDB" id="A0A150HZ99"/>
<feature type="transmembrane region" description="Helical" evidence="1">
    <location>
        <begin position="38"/>
        <end position="57"/>
    </location>
</feature>
<keyword evidence="1" id="KW-0812">Transmembrane</keyword>
<protein>
    <submittedName>
        <fullName evidence="2">Uncharacterized protein</fullName>
    </submittedName>
</protein>
<keyword evidence="1" id="KW-1133">Transmembrane helix</keyword>
<dbReference type="EMBL" id="JRHX01000030">
    <property type="protein sequence ID" value="KXZ72162.1"/>
    <property type="molecule type" value="Genomic_DNA"/>
</dbReference>
<evidence type="ECO:0000313" key="2">
    <source>
        <dbReference type="EMBL" id="KXZ72162.1"/>
    </source>
</evidence>
<evidence type="ECO:0000256" key="1">
    <source>
        <dbReference type="SAM" id="Phobius"/>
    </source>
</evidence>
<dbReference type="Proteomes" id="UP000075544">
    <property type="component" value="Unassembled WGS sequence"/>
</dbReference>
<accession>A0A150HZ99</accession>
<comment type="caution">
    <text evidence="2">The sequence shown here is derived from an EMBL/GenBank/DDBJ whole genome shotgun (WGS) entry which is preliminary data.</text>
</comment>
<gene>
    <name evidence="2" type="ORF">AVENLUH13518_00773</name>
</gene>
<keyword evidence="1" id="KW-0472">Membrane</keyword>
<proteinExistence type="predicted"/>
<dbReference type="RefSeq" id="WP_061524075.1">
    <property type="nucleotide sequence ID" value="NZ_JRHX01000030.1"/>
</dbReference>
<name>A0A150HZ99_9GAMM</name>
<reference evidence="2 3" key="1">
    <citation type="journal article" date="2016" name="Sci. Rep.">
        <title>Genomic and phenotypic characterization of the species Acinetobacter venetianus.</title>
        <authorList>
            <person name="Fondi M."/>
            <person name="Maida I."/>
            <person name="Perrin E."/>
            <person name="Orlandini V."/>
            <person name="La Torre L."/>
            <person name="Bosi E."/>
            <person name="Negroni A."/>
            <person name="Zanaroli G."/>
            <person name="Fava F."/>
            <person name="Decorosi F."/>
            <person name="Giovannetti L."/>
            <person name="Viti C."/>
            <person name="Vaneechoutte M."/>
            <person name="Dijkshoorn L."/>
            <person name="Fani R."/>
        </authorList>
    </citation>
    <scope>NUCLEOTIDE SEQUENCE [LARGE SCALE GENOMIC DNA]</scope>
    <source>
        <strain evidence="2 3">LUH13518</strain>
    </source>
</reference>
<dbReference type="PATRIC" id="fig|52133.19.peg.793"/>
<evidence type="ECO:0000313" key="3">
    <source>
        <dbReference type="Proteomes" id="UP000075544"/>
    </source>
</evidence>
<organism evidence="2 3">
    <name type="scientific">Acinetobacter venetianus</name>
    <dbReference type="NCBI Taxonomy" id="52133"/>
    <lineage>
        <taxon>Bacteria</taxon>
        <taxon>Pseudomonadati</taxon>
        <taxon>Pseudomonadota</taxon>
        <taxon>Gammaproteobacteria</taxon>
        <taxon>Moraxellales</taxon>
        <taxon>Moraxellaceae</taxon>
        <taxon>Acinetobacter</taxon>
    </lineage>
</organism>